<proteinExistence type="inferred from homology"/>
<dbReference type="Gene3D" id="3.40.390.10">
    <property type="entry name" value="Collagenase (Catalytic Domain)"/>
    <property type="match status" value="1"/>
</dbReference>
<dbReference type="InterPro" id="IPR042089">
    <property type="entry name" value="Peptidase_M13_dom_2"/>
</dbReference>
<dbReference type="InterPro" id="IPR024079">
    <property type="entry name" value="MetalloPept_cat_dom_sf"/>
</dbReference>
<dbReference type="Pfam" id="PF05649">
    <property type="entry name" value="Peptidase_M13_N"/>
    <property type="match status" value="2"/>
</dbReference>
<accession>A0ABQ9GJI4</accession>
<keyword evidence="6" id="KW-1185">Reference proteome</keyword>
<dbReference type="InterPro" id="IPR008753">
    <property type="entry name" value="Peptidase_M13_N"/>
</dbReference>
<dbReference type="PANTHER" id="PTHR11733">
    <property type="entry name" value="ZINC METALLOPROTEASE FAMILY M13 NEPRILYSIN-RELATED"/>
    <property type="match status" value="1"/>
</dbReference>
<feature type="region of interest" description="Disordered" evidence="3">
    <location>
        <begin position="397"/>
        <end position="418"/>
    </location>
</feature>
<dbReference type="EMBL" id="JARBHB010000011">
    <property type="protein sequence ID" value="KAJ8872193.1"/>
    <property type="molecule type" value="Genomic_DNA"/>
</dbReference>
<dbReference type="InterPro" id="IPR000718">
    <property type="entry name" value="Peptidase_M13"/>
</dbReference>
<reference evidence="5 6" key="1">
    <citation type="submission" date="2023-02" db="EMBL/GenBank/DDBJ databases">
        <title>LHISI_Scaffold_Assembly.</title>
        <authorList>
            <person name="Stuart O.P."/>
            <person name="Cleave R."/>
            <person name="Magrath M.J.L."/>
            <person name="Mikheyev A.S."/>
        </authorList>
    </citation>
    <scope>NUCLEOTIDE SEQUENCE [LARGE SCALE GENOMIC DNA]</scope>
    <source>
        <strain evidence="5">Daus_M_001</strain>
        <tissue evidence="5">Leg muscle</tissue>
    </source>
</reference>
<comment type="subcellular location">
    <subcellularLocation>
        <location evidence="1">Cell membrane</location>
        <topology evidence="1">Single-pass type II membrane protein</topology>
    </subcellularLocation>
</comment>
<comment type="caution">
    <text evidence="5">The sequence shown here is derived from an EMBL/GenBank/DDBJ whole genome shotgun (WGS) entry which is preliminary data.</text>
</comment>
<evidence type="ECO:0000256" key="2">
    <source>
        <dbReference type="ARBA" id="ARBA00007357"/>
    </source>
</evidence>
<feature type="domain" description="Peptidase M13 N-terminal" evidence="4">
    <location>
        <begin position="523"/>
        <end position="608"/>
    </location>
</feature>
<evidence type="ECO:0000259" key="4">
    <source>
        <dbReference type="Pfam" id="PF05649"/>
    </source>
</evidence>
<dbReference type="PANTHER" id="PTHR11733:SF228">
    <property type="entry name" value="PROTEIN GONE EARLY"/>
    <property type="match status" value="1"/>
</dbReference>
<evidence type="ECO:0000313" key="5">
    <source>
        <dbReference type="EMBL" id="KAJ8872193.1"/>
    </source>
</evidence>
<gene>
    <name evidence="5" type="ORF">PR048_025795</name>
</gene>
<dbReference type="InterPro" id="IPR036397">
    <property type="entry name" value="RNaseH_sf"/>
</dbReference>
<feature type="domain" description="Peptidase M13 N-terminal" evidence="4">
    <location>
        <begin position="47"/>
        <end position="149"/>
    </location>
</feature>
<comment type="similarity">
    <text evidence="2">Belongs to the peptidase M13 family.</text>
</comment>
<organism evidence="5 6">
    <name type="scientific">Dryococelus australis</name>
    <dbReference type="NCBI Taxonomy" id="614101"/>
    <lineage>
        <taxon>Eukaryota</taxon>
        <taxon>Metazoa</taxon>
        <taxon>Ecdysozoa</taxon>
        <taxon>Arthropoda</taxon>
        <taxon>Hexapoda</taxon>
        <taxon>Insecta</taxon>
        <taxon>Pterygota</taxon>
        <taxon>Neoptera</taxon>
        <taxon>Polyneoptera</taxon>
        <taxon>Phasmatodea</taxon>
        <taxon>Verophasmatodea</taxon>
        <taxon>Anareolatae</taxon>
        <taxon>Phasmatidae</taxon>
        <taxon>Eurycanthinae</taxon>
        <taxon>Dryococelus</taxon>
    </lineage>
</organism>
<name>A0ABQ9GJI4_9NEOP</name>
<dbReference type="Gene3D" id="1.10.1380.10">
    <property type="entry name" value="Neutral endopeptidase , domain2"/>
    <property type="match status" value="3"/>
</dbReference>
<dbReference type="Proteomes" id="UP001159363">
    <property type="component" value="Chromosome 10"/>
</dbReference>
<evidence type="ECO:0000313" key="6">
    <source>
        <dbReference type="Proteomes" id="UP001159363"/>
    </source>
</evidence>
<sequence>MHIRGKQDIPEKAPLIRGVVRHDSHVRKSGSDIAVNRTQFAWVGDEARLQRLVSREPQTGSPRSVAWKIKHLYESCMALDAVEADGDRPLRSLVNQLGGWHVLRDFSVLTWNYREQLVILHARHGASPFFRIAVVADPREPSSNIVQVSYVLTLETGLHLSLVSCLRMCRPFTISPAGLGLPDRTYYYKPHDNHVSHAVSHRPTDLDISEEQLLVNPISRQAIKLGDSGGIWTVATGHWSSGNRFRGVMSRGLDYSGPMDVYGCGVYLGNGFCRSVQCQLGNSMVVGVMVWGCFTAFDVGPLVFVHGSMNTEAYCNILDNEMLPTLWRFYGMDPCYFQDDKARCHVSRATMQWYADNNVRRLDWPAHSPDLNPIEHLWDELDRRPIRVRRGDHAAEPEWEVGGNGISPRKPADQRHRPARFPHVNESDLAEESNSVRLGESGWCTQTEVSYKRYLGDAVQQLGGTSADARSFSEEVFHFEKRLAEVTPLPEALLEPLQTYHKMSLAELADKAPSVASCVLYNRVVNNYMMWSFVSKLLPYLSTPYRTIVQMFREELSVCSVAGMKQLQPRWQMCTHTLRRYMGFALAILHDSSVSAEEKSEAKEAVRDHGQDFYILIAKLWECHTLVRHRSELSLFPQVNRMFESLSSAVKKAIQDSSFTPGLRQNALNKVNAMALQVGYPTHIHTDSYLEEFYADLFVQKNNFFQNIQYGTSFLQAVEQRWLMKPTEDSRYGSGVNPVFFSRGLWMSAMADEDTVSYIAVSNEVVVPQRLLVAPHFHPGYPVAVLYGSIGAQMAEAVASSVLPWEVLHRSDGSLVTGDSMLANTTTRMVNTAEQCMAAIQTKDQPSLLLDRRAALRLLVKTSGLQAACHVSHVMY</sequence>
<dbReference type="Gene3D" id="3.30.420.10">
    <property type="entry name" value="Ribonuclease H-like superfamily/Ribonuclease H"/>
    <property type="match status" value="1"/>
</dbReference>
<protein>
    <recommendedName>
        <fullName evidence="4">Peptidase M13 N-terminal domain-containing protein</fullName>
    </recommendedName>
</protein>
<dbReference type="PROSITE" id="PS51885">
    <property type="entry name" value="NEPRILYSIN"/>
    <property type="match status" value="1"/>
</dbReference>
<evidence type="ECO:0000256" key="3">
    <source>
        <dbReference type="SAM" id="MobiDB-lite"/>
    </source>
</evidence>
<dbReference type="SUPFAM" id="SSF55486">
    <property type="entry name" value="Metalloproteases ('zincins'), catalytic domain"/>
    <property type="match status" value="2"/>
</dbReference>
<evidence type="ECO:0000256" key="1">
    <source>
        <dbReference type="ARBA" id="ARBA00004401"/>
    </source>
</evidence>